<sequence length="99" mass="10660">MGLNIRLIGLVGLVLGLADIAITASNKNGSVMVERIIYNCSRNEFKCSIDNKCIPLLKVQDGTMDCIDGSDEVSNMTQILSVIVLDLTSSLVTLNESDL</sequence>
<organism evidence="4 5">
    <name type="scientific">Onchocerca flexuosa</name>
    <dbReference type="NCBI Taxonomy" id="387005"/>
    <lineage>
        <taxon>Eukaryota</taxon>
        <taxon>Metazoa</taxon>
        <taxon>Ecdysozoa</taxon>
        <taxon>Nematoda</taxon>
        <taxon>Chromadorea</taxon>
        <taxon>Rhabditida</taxon>
        <taxon>Spirurina</taxon>
        <taxon>Spiruromorpha</taxon>
        <taxon>Filarioidea</taxon>
        <taxon>Onchocercidae</taxon>
        <taxon>Onchocerca</taxon>
    </lineage>
</organism>
<dbReference type="InterPro" id="IPR002172">
    <property type="entry name" value="LDrepeatLR_classA_rpt"/>
</dbReference>
<keyword evidence="4" id="KW-0449">Lipoprotein</keyword>
<evidence type="ECO:0000313" key="5">
    <source>
        <dbReference type="Proteomes" id="UP000242913"/>
    </source>
</evidence>
<dbReference type="EMBL" id="KZ270008">
    <property type="protein sequence ID" value="OZC08481.1"/>
    <property type="molecule type" value="Genomic_DNA"/>
</dbReference>
<evidence type="ECO:0000313" key="4">
    <source>
        <dbReference type="EMBL" id="OZC08481.1"/>
    </source>
</evidence>
<feature type="signal peptide" evidence="3">
    <location>
        <begin position="1"/>
        <end position="16"/>
    </location>
</feature>
<name>A0A238BT07_9BILA</name>
<dbReference type="SUPFAM" id="SSF57424">
    <property type="entry name" value="LDL receptor-like module"/>
    <property type="match status" value="1"/>
</dbReference>
<dbReference type="AlphaFoldDB" id="A0A238BT07"/>
<dbReference type="Proteomes" id="UP000242913">
    <property type="component" value="Unassembled WGS sequence"/>
</dbReference>
<keyword evidence="5" id="KW-1185">Reference proteome</keyword>
<dbReference type="InterPro" id="IPR036055">
    <property type="entry name" value="LDL_receptor-like_sf"/>
</dbReference>
<dbReference type="SMART" id="SM00192">
    <property type="entry name" value="LDLa"/>
    <property type="match status" value="1"/>
</dbReference>
<proteinExistence type="predicted"/>
<protein>
    <submittedName>
        <fullName evidence="4">Low-density lipoprotein receptor domain class A</fullName>
    </submittedName>
</protein>
<dbReference type="CDD" id="cd00112">
    <property type="entry name" value="LDLa"/>
    <property type="match status" value="1"/>
</dbReference>
<dbReference type="PROSITE" id="PS50068">
    <property type="entry name" value="LDLRA_2"/>
    <property type="match status" value="1"/>
</dbReference>
<evidence type="ECO:0000256" key="2">
    <source>
        <dbReference type="PROSITE-ProRule" id="PRU00124"/>
    </source>
</evidence>
<keyword evidence="4" id="KW-0675">Receptor</keyword>
<feature type="chain" id="PRO_5013099405" evidence="3">
    <location>
        <begin position="17"/>
        <end position="99"/>
    </location>
</feature>
<keyword evidence="1" id="KW-1015">Disulfide bond</keyword>
<dbReference type="OrthoDB" id="10072370at2759"/>
<keyword evidence="3" id="KW-0732">Signal</keyword>
<accession>A0A238BT07</accession>
<evidence type="ECO:0000256" key="3">
    <source>
        <dbReference type="SAM" id="SignalP"/>
    </source>
</evidence>
<evidence type="ECO:0000256" key="1">
    <source>
        <dbReference type="ARBA" id="ARBA00023157"/>
    </source>
</evidence>
<dbReference type="Pfam" id="PF00057">
    <property type="entry name" value="Ldl_recept_a"/>
    <property type="match status" value="1"/>
</dbReference>
<reference evidence="4 5" key="1">
    <citation type="submission" date="2015-12" db="EMBL/GenBank/DDBJ databases">
        <title>Draft genome of the nematode, Onchocerca flexuosa.</title>
        <authorList>
            <person name="Mitreva M."/>
        </authorList>
    </citation>
    <scope>NUCLEOTIDE SEQUENCE [LARGE SCALE GENOMIC DNA]</scope>
    <source>
        <strain evidence="4">Red Deer</strain>
    </source>
</reference>
<comment type="caution">
    <text evidence="2">Lacks conserved residue(s) required for the propagation of feature annotation.</text>
</comment>
<dbReference type="Gene3D" id="4.10.400.10">
    <property type="entry name" value="Low-density Lipoprotein Receptor"/>
    <property type="match status" value="1"/>
</dbReference>
<gene>
    <name evidence="4" type="ORF">X798_04542</name>
</gene>